<keyword evidence="4" id="KW-1185">Reference proteome</keyword>
<accession>A0AAV8WYF9</accession>
<dbReference type="Pfam" id="PF03103">
    <property type="entry name" value="DUF243"/>
    <property type="match status" value="1"/>
</dbReference>
<feature type="domain" description="DUF243" evidence="2">
    <location>
        <begin position="88"/>
        <end position="188"/>
    </location>
</feature>
<dbReference type="InterPro" id="IPR004145">
    <property type="entry name" value="DUF243"/>
</dbReference>
<dbReference type="GO" id="GO:0062129">
    <property type="term" value="C:chitin-based extracellular matrix"/>
    <property type="evidence" value="ECO:0007669"/>
    <property type="project" value="TreeGrafter"/>
</dbReference>
<sequence>MNIDTISAFVVLVHGRPEPPSGYNYQSPPASRYGAPSGAGDFSQNGISSFGNGHGSGGGFGQGGYSSNGYSRSTSQGGFGHESSSDSITVNKHVYVHLAPPEIEERDQPKTKVIVPPPQKHYKIIFIKAPTPPTPTVPDIPPIQQDEEKTLVYVLIKKPEEQPEIVIPTAPPTEPSKPEVYFIKYKPQKEESGEQGGAGNNEIFQDDTVEVGARQGGGQNGSGYQRDVTSFSSSTSTSRSPSNGVSSQYGPPEARGSY</sequence>
<feature type="compositionally biased region" description="Gly residues" evidence="1">
    <location>
        <begin position="52"/>
        <end position="66"/>
    </location>
</feature>
<protein>
    <recommendedName>
        <fullName evidence="2">DUF243 domain-containing protein</fullName>
    </recommendedName>
</protein>
<organism evidence="3 4">
    <name type="scientific">Rhamnusium bicolor</name>
    <dbReference type="NCBI Taxonomy" id="1586634"/>
    <lineage>
        <taxon>Eukaryota</taxon>
        <taxon>Metazoa</taxon>
        <taxon>Ecdysozoa</taxon>
        <taxon>Arthropoda</taxon>
        <taxon>Hexapoda</taxon>
        <taxon>Insecta</taxon>
        <taxon>Pterygota</taxon>
        <taxon>Neoptera</taxon>
        <taxon>Endopterygota</taxon>
        <taxon>Coleoptera</taxon>
        <taxon>Polyphaga</taxon>
        <taxon>Cucujiformia</taxon>
        <taxon>Chrysomeloidea</taxon>
        <taxon>Cerambycidae</taxon>
        <taxon>Lepturinae</taxon>
        <taxon>Rhagiini</taxon>
        <taxon>Rhamnusium</taxon>
    </lineage>
</organism>
<feature type="region of interest" description="Disordered" evidence="1">
    <location>
        <begin position="17"/>
        <end position="86"/>
    </location>
</feature>
<name>A0AAV8WYF9_9CUCU</name>
<dbReference type="AlphaFoldDB" id="A0AAV8WYF9"/>
<dbReference type="GO" id="GO:0008010">
    <property type="term" value="F:structural constituent of chitin-based larval cuticle"/>
    <property type="evidence" value="ECO:0007669"/>
    <property type="project" value="TreeGrafter"/>
</dbReference>
<dbReference type="PANTHER" id="PTHR31927">
    <property type="entry name" value="FI07246P-RELATED-RELATED"/>
    <property type="match status" value="1"/>
</dbReference>
<comment type="caution">
    <text evidence="3">The sequence shown here is derived from an EMBL/GenBank/DDBJ whole genome shotgun (WGS) entry which is preliminary data.</text>
</comment>
<gene>
    <name evidence="3" type="ORF">NQ314_015550</name>
</gene>
<reference evidence="3" key="1">
    <citation type="journal article" date="2023" name="Insect Mol. Biol.">
        <title>Genome sequencing provides insights into the evolution of gene families encoding plant cell wall-degrading enzymes in longhorned beetles.</title>
        <authorList>
            <person name="Shin N.R."/>
            <person name="Okamura Y."/>
            <person name="Kirsch R."/>
            <person name="Pauchet Y."/>
        </authorList>
    </citation>
    <scope>NUCLEOTIDE SEQUENCE</scope>
    <source>
        <strain evidence="3">RBIC_L_NR</strain>
    </source>
</reference>
<evidence type="ECO:0000313" key="3">
    <source>
        <dbReference type="EMBL" id="KAJ8931519.1"/>
    </source>
</evidence>
<feature type="compositionally biased region" description="Low complexity" evidence="1">
    <location>
        <begin position="67"/>
        <end position="76"/>
    </location>
</feature>
<feature type="compositionally biased region" description="Low complexity" evidence="1">
    <location>
        <begin position="222"/>
        <end position="247"/>
    </location>
</feature>
<proteinExistence type="predicted"/>
<evidence type="ECO:0000259" key="2">
    <source>
        <dbReference type="SMART" id="SM00690"/>
    </source>
</evidence>
<dbReference type="SMART" id="SM00690">
    <property type="entry name" value="DM5"/>
    <property type="match status" value="1"/>
</dbReference>
<evidence type="ECO:0000313" key="4">
    <source>
        <dbReference type="Proteomes" id="UP001162156"/>
    </source>
</evidence>
<feature type="region of interest" description="Disordered" evidence="1">
    <location>
        <begin position="163"/>
        <end position="258"/>
    </location>
</feature>
<dbReference type="EMBL" id="JANEYF010004315">
    <property type="protein sequence ID" value="KAJ8931519.1"/>
    <property type="molecule type" value="Genomic_DNA"/>
</dbReference>
<dbReference type="Proteomes" id="UP001162156">
    <property type="component" value="Unassembled WGS sequence"/>
</dbReference>
<evidence type="ECO:0000256" key="1">
    <source>
        <dbReference type="SAM" id="MobiDB-lite"/>
    </source>
</evidence>
<dbReference type="GO" id="GO:0040003">
    <property type="term" value="P:chitin-based cuticle development"/>
    <property type="evidence" value="ECO:0007669"/>
    <property type="project" value="TreeGrafter"/>
</dbReference>